<dbReference type="SUPFAM" id="SSF53474">
    <property type="entry name" value="alpha/beta-Hydrolases"/>
    <property type="match status" value="1"/>
</dbReference>
<dbReference type="PROSITE" id="PS50005">
    <property type="entry name" value="TPR"/>
    <property type="match status" value="1"/>
</dbReference>
<keyword evidence="3" id="KW-0802">TPR repeat</keyword>
<dbReference type="Proteomes" id="UP000805085">
    <property type="component" value="Unassembled WGS sequence"/>
</dbReference>
<comment type="caution">
    <text evidence="4">The sequence shown here is derived from an EMBL/GenBank/DDBJ whole genome shotgun (WGS) entry which is preliminary data.</text>
</comment>
<evidence type="ECO:0000313" key="4">
    <source>
        <dbReference type="EMBL" id="NRD22737.1"/>
    </source>
</evidence>
<dbReference type="InterPro" id="IPR019734">
    <property type="entry name" value="TPR_rpt"/>
</dbReference>
<keyword evidence="2 4" id="KW-0378">Hydrolase</keyword>
<proteinExistence type="inferred from homology"/>
<keyword evidence="5" id="KW-1185">Reference proteome</keyword>
<name>A0ABX2E2T3_9FLAO</name>
<dbReference type="InterPro" id="IPR029058">
    <property type="entry name" value="AB_hydrolase_fold"/>
</dbReference>
<reference evidence="4 5" key="1">
    <citation type="journal article" date="2015" name="Int. J. Syst. Evol. Microbiol.">
        <title>Winogradskyella litoriviva sp. nov., isolated from coastal seawater.</title>
        <authorList>
            <person name="Nedashkovskaya O.I."/>
            <person name="Kukhlevskiy A.D."/>
            <person name="Zhukova N.V."/>
            <person name="Kim S.J."/>
            <person name="Rhee S.K."/>
            <person name="Mikhailov V.V."/>
        </authorList>
    </citation>
    <scope>NUCLEOTIDE SEQUENCE [LARGE SCALE GENOMIC DNA]</scope>
    <source>
        <strain evidence="4 5">KMM6491</strain>
    </source>
</reference>
<dbReference type="InterPro" id="IPR000801">
    <property type="entry name" value="Esterase-like"/>
</dbReference>
<organism evidence="4 5">
    <name type="scientific">Winogradskyella litoriviva</name>
    <dbReference type="NCBI Taxonomy" id="1220182"/>
    <lineage>
        <taxon>Bacteria</taxon>
        <taxon>Pseudomonadati</taxon>
        <taxon>Bacteroidota</taxon>
        <taxon>Flavobacteriia</taxon>
        <taxon>Flavobacteriales</taxon>
        <taxon>Flavobacteriaceae</taxon>
        <taxon>Winogradskyella</taxon>
    </lineage>
</organism>
<dbReference type="Gene3D" id="3.40.50.1820">
    <property type="entry name" value="alpha/beta hydrolase"/>
    <property type="match status" value="1"/>
</dbReference>
<evidence type="ECO:0000256" key="1">
    <source>
        <dbReference type="ARBA" id="ARBA00005622"/>
    </source>
</evidence>
<feature type="repeat" description="TPR" evidence="3">
    <location>
        <begin position="356"/>
        <end position="389"/>
    </location>
</feature>
<protein>
    <submittedName>
        <fullName evidence="4">Alpha/beta hydrolase</fullName>
    </submittedName>
</protein>
<dbReference type="RefSeq" id="WP_173300370.1">
    <property type="nucleotide sequence ID" value="NZ_JABRWQ010000002.1"/>
</dbReference>
<comment type="similarity">
    <text evidence="1">Belongs to the esterase D family.</text>
</comment>
<dbReference type="SUPFAM" id="SSF48452">
    <property type="entry name" value="TPR-like"/>
    <property type="match status" value="1"/>
</dbReference>
<dbReference type="PANTHER" id="PTHR40841">
    <property type="entry name" value="SIDEROPHORE TRIACETYLFUSARININE C ESTERASE"/>
    <property type="match status" value="1"/>
</dbReference>
<dbReference type="InterPro" id="IPR052558">
    <property type="entry name" value="Siderophore_Hydrolase_D"/>
</dbReference>
<gene>
    <name evidence="4" type="ORF">HNV10_05765</name>
</gene>
<dbReference type="InterPro" id="IPR011990">
    <property type="entry name" value="TPR-like_helical_dom_sf"/>
</dbReference>
<dbReference type="GO" id="GO:0016787">
    <property type="term" value="F:hydrolase activity"/>
    <property type="evidence" value="ECO:0007669"/>
    <property type="project" value="UniProtKB-KW"/>
</dbReference>
<dbReference type="EMBL" id="JABRWQ010000002">
    <property type="protein sequence ID" value="NRD22737.1"/>
    <property type="molecule type" value="Genomic_DNA"/>
</dbReference>
<dbReference type="PANTHER" id="PTHR40841:SF2">
    <property type="entry name" value="SIDEROPHORE-DEGRADING ESTERASE (EUROFUNG)"/>
    <property type="match status" value="1"/>
</dbReference>
<dbReference type="Pfam" id="PF00756">
    <property type="entry name" value="Esterase"/>
    <property type="match status" value="1"/>
</dbReference>
<accession>A0ABX2E2T3</accession>
<evidence type="ECO:0000256" key="3">
    <source>
        <dbReference type="PROSITE-ProRule" id="PRU00339"/>
    </source>
</evidence>
<evidence type="ECO:0000256" key="2">
    <source>
        <dbReference type="ARBA" id="ARBA00022801"/>
    </source>
</evidence>
<sequence length="401" mass="46193">MKNLIFILFLCFSISNIHGQTKNDIVIGKIETIESKVLNEQRRILVYVPENATHPNYKQKSYPVVYLLDGDAHFYSVVGLIKQLSSVNGNTLCPKMIVVGISNTNRTRDLTPTKGERANSGGGENFMSFIKNELIPHIDSNYPTLNFRTFIGHSLGGLTVMNTLLNQPDLFNAYVAIDPSMWYNNKNLLSKIKTSTFNETYKNKTLFLGIANTMHKDMDTIRIKKDTTASTRHIRAILELNMFLKDSQEKHLSFKSKYYEDDDHGSVPLIAEYDALRYIFKFHRFKLHRDDYLNPEVNLVAKVEAYYKKLSQGFGIEIKPDEEYVNNLGYQLLNNNAFKKSEQIFKLNIKNYPESFNVYDSIGDLYMAIGDKEKAIENFKKSVFINEKSYSKAKLLELEKD</sequence>
<evidence type="ECO:0000313" key="5">
    <source>
        <dbReference type="Proteomes" id="UP000805085"/>
    </source>
</evidence>